<evidence type="ECO:0000256" key="1">
    <source>
        <dbReference type="ARBA" id="ARBA00004236"/>
    </source>
</evidence>
<feature type="binding site" description="covalent" evidence="9">
    <location>
        <position position="316"/>
    </location>
    <ligand>
        <name>heme c</name>
        <dbReference type="ChEBI" id="CHEBI:61717"/>
        <label>3</label>
    </ligand>
</feature>
<dbReference type="GO" id="GO:0005886">
    <property type="term" value="C:plasma membrane"/>
    <property type="evidence" value="ECO:0007669"/>
    <property type="project" value="UniProtKB-SubCell"/>
</dbReference>
<dbReference type="PIRSF" id="PIRSF000018">
    <property type="entry name" value="Mb_ADH_cyt_c"/>
    <property type="match status" value="1"/>
</dbReference>
<feature type="binding site" description="axial binding residue" evidence="10">
    <location>
        <position position="320"/>
    </location>
    <ligand>
        <name>heme c</name>
        <dbReference type="ChEBI" id="CHEBI:61717"/>
        <label>3</label>
    </ligand>
    <ligandPart>
        <name>Fe</name>
        <dbReference type="ChEBI" id="CHEBI:18248"/>
    </ligandPart>
</feature>
<evidence type="ECO:0000313" key="13">
    <source>
        <dbReference type="EMBL" id="KMK12929.1"/>
    </source>
</evidence>
<feature type="binding site" description="axial binding residue" evidence="10">
    <location>
        <position position="192"/>
    </location>
    <ligand>
        <name>heme c</name>
        <dbReference type="ChEBI" id="CHEBI:61717"/>
        <label>2</label>
    </ligand>
    <ligandPart>
        <name>Fe</name>
        <dbReference type="ChEBI" id="CHEBI:18248"/>
    </ligandPart>
</feature>
<evidence type="ECO:0000256" key="5">
    <source>
        <dbReference type="ARBA" id="ARBA00022729"/>
    </source>
</evidence>
<dbReference type="RefSeq" id="WP_048274880.1">
    <property type="nucleotide sequence ID" value="NZ_CACVCI010000001.1"/>
</dbReference>
<comment type="subcellular location">
    <subcellularLocation>
        <location evidence="1">Cell membrane</location>
    </subcellularLocation>
</comment>
<dbReference type="GO" id="GO:0009055">
    <property type="term" value="F:electron transfer activity"/>
    <property type="evidence" value="ECO:0007669"/>
    <property type="project" value="InterPro"/>
</dbReference>
<dbReference type="Pfam" id="PF00034">
    <property type="entry name" value="Cytochrom_C"/>
    <property type="match status" value="3"/>
</dbReference>
<keyword evidence="8" id="KW-0472">Membrane</keyword>
<dbReference type="STRING" id="61647.LG71_00075"/>
<feature type="domain" description="Cytochrome c" evidence="12">
    <location>
        <begin position="26"/>
        <end position="129"/>
    </location>
</feature>
<dbReference type="GO" id="GO:0016614">
    <property type="term" value="F:oxidoreductase activity, acting on CH-OH group of donors"/>
    <property type="evidence" value="ECO:0007669"/>
    <property type="project" value="InterPro"/>
</dbReference>
<evidence type="ECO:0000313" key="14">
    <source>
        <dbReference type="Proteomes" id="UP000036196"/>
    </source>
</evidence>
<dbReference type="PATRIC" id="fig|61647.15.peg.1090"/>
<evidence type="ECO:0000256" key="3">
    <source>
        <dbReference type="ARBA" id="ARBA00022617"/>
    </source>
</evidence>
<feature type="binding site" description="covalent" evidence="9">
    <location>
        <position position="43"/>
    </location>
    <ligand>
        <name>heme c</name>
        <dbReference type="ChEBI" id="CHEBI:61717"/>
        <label>1</label>
    </ligand>
</feature>
<evidence type="ECO:0000259" key="12">
    <source>
        <dbReference type="PROSITE" id="PS51007"/>
    </source>
</evidence>
<dbReference type="GO" id="GO:0005506">
    <property type="term" value="F:iron ion binding"/>
    <property type="evidence" value="ECO:0007669"/>
    <property type="project" value="InterPro"/>
</dbReference>
<keyword evidence="14" id="KW-1185">Reference proteome</keyword>
<dbReference type="SUPFAM" id="SSF46626">
    <property type="entry name" value="Cytochrome c"/>
    <property type="match status" value="3"/>
</dbReference>
<evidence type="ECO:0000256" key="6">
    <source>
        <dbReference type="ARBA" id="ARBA00022737"/>
    </source>
</evidence>
<feature type="binding site" description="covalent" evidence="9">
    <location>
        <position position="188"/>
    </location>
    <ligand>
        <name>heme c</name>
        <dbReference type="ChEBI" id="CHEBI:61717"/>
        <label>2</label>
    </ligand>
</feature>
<dbReference type="PANTHER" id="PTHR35008">
    <property type="entry name" value="BLL4482 PROTEIN-RELATED"/>
    <property type="match status" value="1"/>
</dbReference>
<feature type="binding site" description="covalent" evidence="9">
    <location>
        <position position="319"/>
    </location>
    <ligand>
        <name>heme c</name>
        <dbReference type="ChEBI" id="CHEBI:61717"/>
        <label>3</label>
    </ligand>
</feature>
<name>A0A0J5MQ67_PLUGE</name>
<keyword evidence="6" id="KW-0677">Repeat</keyword>
<keyword evidence="2" id="KW-1003">Cell membrane</keyword>
<dbReference type="AlphaFoldDB" id="A0A0J5MQ67"/>
<dbReference type="EMBL" id="LDZF01000014">
    <property type="protein sequence ID" value="KMK12929.1"/>
    <property type="molecule type" value="Genomic_DNA"/>
</dbReference>
<dbReference type="Proteomes" id="UP000036196">
    <property type="component" value="Unassembled WGS sequence"/>
</dbReference>
<dbReference type="eggNOG" id="COG2010">
    <property type="taxonomic scope" value="Bacteria"/>
</dbReference>
<organism evidence="13 14">
    <name type="scientific">Pluralibacter gergoviae</name>
    <name type="common">Enterobacter gergoviae</name>
    <dbReference type="NCBI Taxonomy" id="61647"/>
    <lineage>
        <taxon>Bacteria</taxon>
        <taxon>Pseudomonadati</taxon>
        <taxon>Pseudomonadota</taxon>
        <taxon>Gammaproteobacteria</taxon>
        <taxon>Enterobacterales</taxon>
        <taxon>Enterobacteriaceae</taxon>
        <taxon>Pluralibacter</taxon>
    </lineage>
</organism>
<evidence type="ECO:0000256" key="11">
    <source>
        <dbReference type="SAM" id="SignalP"/>
    </source>
</evidence>
<dbReference type="InterPro" id="IPR009056">
    <property type="entry name" value="Cyt_c-like_dom"/>
</dbReference>
<keyword evidence="7 10" id="KW-0408">Iron</keyword>
<sequence>MRRLLFTLTLLSLTSAGAALADDEQQLIQKGEYLARAGDCVACHTRIHGKPFAGGLAIKSPVGVIYSTNITPDKRDGIGAYTLDEFSQAVRRGIRKDGSALYPAMPYPSYSRLSDDDIAALYAYFMHGVKAEAVENKEADIPWPLSMRWPLSLWRMTFAPDAAPFDASKYPDATVARGAYLVQGLGHCGSCHTPRGFALQEQALDETQGEAWLAGGSVIDGWSVPSLRGDNDNGLGRWSVGELAHYLKTGRTDNTAAFGAMSDVVSWSTRYLTDADLHAMARYLKTLPAGPSPAEKAAPPPAAVARAGEQVYMDNCAMCHGRQGEGIARMFPKLRQNSAVTGPLPDSLVKIIREGATLPADNWAPSTVSMPAYANTLSAQQTADLVNYLRSAWGHRSAADITARDVEKMAAAHGSGNDNTTGWLMMEAQPYGKHWTFQMESHAEAQDPAK</sequence>
<protein>
    <submittedName>
        <fullName evidence="13">Alcohol dehydrogenase</fullName>
    </submittedName>
</protein>
<dbReference type="PROSITE" id="PS51007">
    <property type="entry name" value="CYTC"/>
    <property type="match status" value="3"/>
</dbReference>
<feature type="signal peptide" evidence="11">
    <location>
        <begin position="1"/>
        <end position="21"/>
    </location>
</feature>
<evidence type="ECO:0000256" key="4">
    <source>
        <dbReference type="ARBA" id="ARBA00022723"/>
    </source>
</evidence>
<dbReference type="InterPro" id="IPR014353">
    <property type="entry name" value="Membr-bd_ADH_cyt_c"/>
</dbReference>
<evidence type="ECO:0000256" key="2">
    <source>
        <dbReference type="ARBA" id="ARBA00022475"/>
    </source>
</evidence>
<feature type="binding site" description="covalent" evidence="9">
    <location>
        <position position="40"/>
    </location>
    <ligand>
        <name>heme c</name>
        <dbReference type="ChEBI" id="CHEBI:61717"/>
        <label>1</label>
    </ligand>
</feature>
<dbReference type="Gene3D" id="1.10.760.10">
    <property type="entry name" value="Cytochrome c-like domain"/>
    <property type="match status" value="3"/>
</dbReference>
<keyword evidence="5 11" id="KW-0732">Signal</keyword>
<dbReference type="InterPro" id="IPR051459">
    <property type="entry name" value="Cytochrome_c-type_DH"/>
</dbReference>
<feature type="domain" description="Cytochrome c" evidence="12">
    <location>
        <begin position="303"/>
        <end position="393"/>
    </location>
</feature>
<comment type="cofactor">
    <cofactor evidence="9">
        <name>heme c</name>
        <dbReference type="ChEBI" id="CHEBI:61717"/>
    </cofactor>
    <text evidence="9">Binds 3 heme c groups covalently per subunit.</text>
</comment>
<dbReference type="GO" id="GO:0020037">
    <property type="term" value="F:heme binding"/>
    <property type="evidence" value="ECO:0007669"/>
    <property type="project" value="InterPro"/>
</dbReference>
<evidence type="ECO:0000256" key="8">
    <source>
        <dbReference type="ARBA" id="ARBA00023136"/>
    </source>
</evidence>
<dbReference type="PANTHER" id="PTHR35008:SF8">
    <property type="entry name" value="ALCOHOL DEHYDROGENASE CYTOCHROME C SUBUNIT"/>
    <property type="match status" value="1"/>
</dbReference>
<feature type="binding site" description="covalent" evidence="9">
    <location>
        <position position="191"/>
    </location>
    <ligand>
        <name>heme c</name>
        <dbReference type="ChEBI" id="CHEBI:61717"/>
        <label>2</label>
    </ligand>
</feature>
<feature type="binding site" description="axial binding residue" evidence="10">
    <location>
        <position position="44"/>
    </location>
    <ligand>
        <name>heme c</name>
        <dbReference type="ChEBI" id="CHEBI:61717"/>
        <label>1</label>
    </ligand>
    <ligandPart>
        <name>Fe</name>
        <dbReference type="ChEBI" id="CHEBI:18248"/>
    </ligandPart>
</feature>
<feature type="chain" id="PRO_5009776444" evidence="11">
    <location>
        <begin position="22"/>
        <end position="450"/>
    </location>
</feature>
<evidence type="ECO:0000256" key="7">
    <source>
        <dbReference type="ARBA" id="ARBA00023004"/>
    </source>
</evidence>
<dbReference type="InterPro" id="IPR036909">
    <property type="entry name" value="Cyt_c-like_dom_sf"/>
</dbReference>
<evidence type="ECO:0000256" key="9">
    <source>
        <dbReference type="PIRSR" id="PIRSR000018-50"/>
    </source>
</evidence>
<evidence type="ECO:0000256" key="10">
    <source>
        <dbReference type="PIRSR" id="PIRSR000018-51"/>
    </source>
</evidence>
<accession>A0A0J5MQ67</accession>
<keyword evidence="3 9" id="KW-0349">Heme</keyword>
<keyword evidence="4 10" id="KW-0479">Metal-binding</keyword>
<proteinExistence type="predicted"/>
<feature type="domain" description="Cytochrome c" evidence="12">
    <location>
        <begin position="173"/>
        <end position="288"/>
    </location>
</feature>
<comment type="caution">
    <text evidence="13">The sequence shown here is derived from an EMBL/GenBank/DDBJ whole genome shotgun (WGS) entry which is preliminary data.</text>
</comment>
<reference evidence="13 14" key="1">
    <citation type="submission" date="2015-05" db="EMBL/GenBank/DDBJ databases">
        <title>Genome sequences of Pluralibacter gergoviae.</title>
        <authorList>
            <person name="Greninger A.L."/>
            <person name="Miller S."/>
        </authorList>
    </citation>
    <scope>NUCLEOTIDE SEQUENCE [LARGE SCALE GENOMIC DNA]</scope>
    <source>
        <strain evidence="13 14">JS81F13</strain>
    </source>
</reference>
<gene>
    <name evidence="13" type="ORF">ABW06_14560</name>
</gene>